<keyword evidence="2" id="KW-1185">Reference proteome</keyword>
<name>A0AAE1DYL0_9GAST</name>
<organism evidence="1 2">
    <name type="scientific">Elysia crispata</name>
    <name type="common">lettuce slug</name>
    <dbReference type="NCBI Taxonomy" id="231223"/>
    <lineage>
        <taxon>Eukaryota</taxon>
        <taxon>Metazoa</taxon>
        <taxon>Spiralia</taxon>
        <taxon>Lophotrochozoa</taxon>
        <taxon>Mollusca</taxon>
        <taxon>Gastropoda</taxon>
        <taxon>Heterobranchia</taxon>
        <taxon>Euthyneura</taxon>
        <taxon>Panpulmonata</taxon>
        <taxon>Sacoglossa</taxon>
        <taxon>Placobranchoidea</taxon>
        <taxon>Plakobranchidae</taxon>
        <taxon>Elysia</taxon>
    </lineage>
</organism>
<gene>
    <name evidence="1" type="ORF">RRG08_049700</name>
</gene>
<sequence length="136" mass="15350">MVFKGDFLPKDPHHWLNPHGDELPSHEWLPVFQRGAAPVHPSAPTIQHLIRQTLKKAEREGVKVKPDIMTWGSLNADLVLWDGLAYLLEHVKDPHNIHTTLAAIKMVSDNIVAEILDPSQTIKYIHVPDQKHGSTD</sequence>
<dbReference type="Proteomes" id="UP001283361">
    <property type="component" value="Unassembled WGS sequence"/>
</dbReference>
<comment type="caution">
    <text evidence="1">The sequence shown here is derived from an EMBL/GenBank/DDBJ whole genome shotgun (WGS) entry which is preliminary data.</text>
</comment>
<dbReference type="EMBL" id="JAWDGP010001840">
    <property type="protein sequence ID" value="KAK3787754.1"/>
    <property type="molecule type" value="Genomic_DNA"/>
</dbReference>
<protein>
    <submittedName>
        <fullName evidence="1">Uncharacterized protein</fullName>
    </submittedName>
</protein>
<evidence type="ECO:0000313" key="1">
    <source>
        <dbReference type="EMBL" id="KAK3787754.1"/>
    </source>
</evidence>
<evidence type="ECO:0000313" key="2">
    <source>
        <dbReference type="Proteomes" id="UP001283361"/>
    </source>
</evidence>
<reference evidence="1" key="1">
    <citation type="journal article" date="2023" name="G3 (Bethesda)">
        <title>A reference genome for the long-term kleptoplast-retaining sea slug Elysia crispata morphotype clarki.</title>
        <authorList>
            <person name="Eastman K.E."/>
            <person name="Pendleton A.L."/>
            <person name="Shaikh M.A."/>
            <person name="Suttiyut T."/>
            <person name="Ogas R."/>
            <person name="Tomko P."/>
            <person name="Gavelis G."/>
            <person name="Widhalm J.R."/>
            <person name="Wisecaver J.H."/>
        </authorList>
    </citation>
    <scope>NUCLEOTIDE SEQUENCE</scope>
    <source>
        <strain evidence="1">ECLA1</strain>
    </source>
</reference>
<accession>A0AAE1DYL0</accession>
<proteinExistence type="predicted"/>
<dbReference type="AlphaFoldDB" id="A0AAE1DYL0"/>